<dbReference type="EMBL" id="UZAJ01009402">
    <property type="protein sequence ID" value="VDO55320.1"/>
    <property type="molecule type" value="Genomic_DNA"/>
</dbReference>
<sequence length="128" mass="14719">MLCVLGHIMALMMVGYVWEERIGWMDGWWLIVVVVMGDSKRSPGVLYLKIPVAVTDEKVRCDTMMMFELAMDKNSVCPKTSSNVPMGKKEKERREGGRGKNLLEKVPVEIYSKSYLKIFVQNLKQLLF</sequence>
<organism evidence="5">
    <name type="scientific">Onchocerca flexuosa</name>
    <dbReference type="NCBI Taxonomy" id="387005"/>
    <lineage>
        <taxon>Eukaryota</taxon>
        <taxon>Metazoa</taxon>
        <taxon>Ecdysozoa</taxon>
        <taxon>Nematoda</taxon>
        <taxon>Chromadorea</taxon>
        <taxon>Rhabditida</taxon>
        <taxon>Spirurina</taxon>
        <taxon>Spiruromorpha</taxon>
        <taxon>Filarioidea</taxon>
        <taxon>Onchocercidae</taxon>
        <taxon>Onchocerca</taxon>
    </lineage>
</organism>
<evidence type="ECO:0000313" key="5">
    <source>
        <dbReference type="WBParaSite" id="OFLC_0000836501-mRNA-1"/>
    </source>
</evidence>
<proteinExistence type="predicted"/>
<protein>
    <submittedName>
        <fullName evidence="5">Secreted protein</fullName>
    </submittedName>
</protein>
<feature type="chain" id="PRO_5044552573" evidence="2">
    <location>
        <begin position="20"/>
        <end position="128"/>
    </location>
</feature>
<name>A0A183HLK4_9BILA</name>
<feature type="compositionally biased region" description="Basic and acidic residues" evidence="1">
    <location>
        <begin position="87"/>
        <end position="99"/>
    </location>
</feature>
<dbReference type="AlphaFoldDB" id="A0A183HLK4"/>
<evidence type="ECO:0000313" key="4">
    <source>
        <dbReference type="Proteomes" id="UP000267606"/>
    </source>
</evidence>
<dbReference type="Proteomes" id="UP000267606">
    <property type="component" value="Unassembled WGS sequence"/>
</dbReference>
<accession>A0A183HLK4</accession>
<dbReference type="WBParaSite" id="OFLC_0000836501-mRNA-1">
    <property type="protein sequence ID" value="OFLC_0000836501-mRNA-1"/>
    <property type="gene ID" value="OFLC_0000836501"/>
</dbReference>
<evidence type="ECO:0000256" key="2">
    <source>
        <dbReference type="SAM" id="SignalP"/>
    </source>
</evidence>
<keyword evidence="4" id="KW-1185">Reference proteome</keyword>
<reference evidence="3 4" key="2">
    <citation type="submission" date="2018-11" db="EMBL/GenBank/DDBJ databases">
        <authorList>
            <consortium name="Pathogen Informatics"/>
        </authorList>
    </citation>
    <scope>NUCLEOTIDE SEQUENCE [LARGE SCALE GENOMIC DNA]</scope>
</reference>
<evidence type="ECO:0000313" key="3">
    <source>
        <dbReference type="EMBL" id="VDO55320.1"/>
    </source>
</evidence>
<feature type="signal peptide" evidence="2">
    <location>
        <begin position="1"/>
        <end position="19"/>
    </location>
</feature>
<feature type="region of interest" description="Disordered" evidence="1">
    <location>
        <begin position="79"/>
        <end position="99"/>
    </location>
</feature>
<keyword evidence="2" id="KW-0732">Signal</keyword>
<reference evidence="5" key="1">
    <citation type="submission" date="2016-06" db="UniProtKB">
        <authorList>
            <consortium name="WormBaseParasite"/>
        </authorList>
    </citation>
    <scope>IDENTIFICATION</scope>
</reference>
<gene>
    <name evidence="3" type="ORF">OFLC_LOCUS8366</name>
</gene>
<evidence type="ECO:0000256" key="1">
    <source>
        <dbReference type="SAM" id="MobiDB-lite"/>
    </source>
</evidence>